<dbReference type="PROSITE" id="PS51257">
    <property type="entry name" value="PROKAR_LIPOPROTEIN"/>
    <property type="match status" value="1"/>
</dbReference>
<accession>A0A1M7ZT75</accession>
<proteinExistence type="predicted"/>
<name>A0A1M7ZT75_9FLAO</name>
<sequence>MKKITLVLGIATIVVLTSCSSSWSCQKRYCNAKQTETIEQNKNA</sequence>
<dbReference type="Proteomes" id="UP000184611">
    <property type="component" value="Unassembled WGS sequence"/>
</dbReference>
<evidence type="ECO:0000313" key="1">
    <source>
        <dbReference type="EMBL" id="SHO72048.1"/>
    </source>
</evidence>
<evidence type="ECO:0000313" key="2">
    <source>
        <dbReference type="Proteomes" id="UP000184611"/>
    </source>
</evidence>
<keyword evidence="2" id="KW-1185">Reference proteome</keyword>
<reference evidence="2" key="1">
    <citation type="submission" date="2016-12" db="EMBL/GenBank/DDBJ databases">
        <authorList>
            <person name="Varghese N."/>
            <person name="Submissions S."/>
        </authorList>
    </citation>
    <scope>NUCLEOTIDE SEQUENCE [LARGE SCALE GENOMIC DNA]</scope>
    <source>
        <strain evidence="2">DSM 18830</strain>
    </source>
</reference>
<gene>
    <name evidence="1" type="ORF">SAMN05443547_0373</name>
</gene>
<protein>
    <recommendedName>
        <fullName evidence="3">Lipoprotein</fullName>
    </recommendedName>
</protein>
<evidence type="ECO:0008006" key="3">
    <source>
        <dbReference type="Google" id="ProtNLM"/>
    </source>
</evidence>
<organism evidence="1 2">
    <name type="scientific">Flavobacterium cucumis</name>
    <dbReference type="NCBI Taxonomy" id="416016"/>
    <lineage>
        <taxon>Bacteria</taxon>
        <taxon>Pseudomonadati</taxon>
        <taxon>Bacteroidota</taxon>
        <taxon>Flavobacteriia</taxon>
        <taxon>Flavobacteriales</taxon>
        <taxon>Flavobacteriaceae</taxon>
        <taxon>Flavobacterium</taxon>
    </lineage>
</organism>
<dbReference type="AlphaFoldDB" id="A0A1M7ZT75"/>
<dbReference type="EMBL" id="FRYK01000001">
    <property type="protein sequence ID" value="SHO72048.1"/>
    <property type="molecule type" value="Genomic_DNA"/>
</dbReference>